<dbReference type="Pfam" id="PF00486">
    <property type="entry name" value="Trans_reg_C"/>
    <property type="match status" value="1"/>
</dbReference>
<proteinExistence type="predicted"/>
<accession>A0ABT0SH30</accession>
<dbReference type="InterPro" id="IPR001867">
    <property type="entry name" value="OmpR/PhoB-type_DNA-bd"/>
</dbReference>
<feature type="repeat" description="TPR" evidence="2">
    <location>
        <begin position="228"/>
        <end position="261"/>
    </location>
</feature>
<protein>
    <submittedName>
        <fullName evidence="5">Winged helix-turn-helix domain-containing protein</fullName>
    </submittedName>
</protein>
<sequence length="521" mass="56671">MDERYRLDDLLIDVRRQRVERAGVALDVRGLSFRLLHYLVRQGQRVVGFDELIAQVWAPALVNEETVTQRVRLLRQSLDDDPRQPRYLRSVRGQGYQLCVPVQAVETTGLGMPASRRWRRGLGIALAGALAAGAVVAWRSWPSRPPSPVPPLLQRADHYAGIGQRDNNERAIVLYRQRLQEAPDDPDATLGLSRAYSARACQYDGSADDAMQAQRLAARMVSARPQWAAAHAALGYALDCRGEMAQALAAYEQAVRRDPGADAARGSAAYLQERQGRLVEALDANLQVRDPAKVRFLPIQIAGNLDLLGYAAAAEARYRDSFRLYPDSVFSNLAWPRFLFVHGRRDEAQAALDEALRRGAGHAGLHLLQAELALARGEAGPAREASLQALRLRPQGSLAQTIAWVSGAQPLPAPAELRSRAGGLLEGVARGTDPLDGLDAALLLMAAGEPEAALAALERARVAGYRDAAYLRASPLLAPLRARPGFDALLERIEADLAAQRARVRARGLLPGETGAVKAMP</sequence>
<dbReference type="Gene3D" id="1.25.40.10">
    <property type="entry name" value="Tetratricopeptide repeat domain"/>
    <property type="match status" value="2"/>
</dbReference>
<dbReference type="PROSITE" id="PS51755">
    <property type="entry name" value="OMPR_PHOB"/>
    <property type="match status" value="1"/>
</dbReference>
<gene>
    <name evidence="5" type="ORF">K5L01_08180</name>
</gene>
<evidence type="ECO:0000256" key="3">
    <source>
        <dbReference type="PROSITE-ProRule" id="PRU01091"/>
    </source>
</evidence>
<evidence type="ECO:0000313" key="6">
    <source>
        <dbReference type="Proteomes" id="UP001431235"/>
    </source>
</evidence>
<dbReference type="InterPro" id="IPR019734">
    <property type="entry name" value="TPR_rpt"/>
</dbReference>
<dbReference type="SMART" id="SM00862">
    <property type="entry name" value="Trans_reg_C"/>
    <property type="match status" value="1"/>
</dbReference>
<reference evidence="5 6" key="1">
    <citation type="submission" date="2021-08" db="EMBL/GenBank/DDBJ databases">
        <title>Novel members of of the genus Stenotrophomonas from differernt environment.</title>
        <authorList>
            <person name="Deng Y."/>
        </authorList>
    </citation>
    <scope>NUCLEOTIDE SEQUENCE [LARGE SCALE GENOMIC DNA]</scope>
    <source>
        <strain evidence="5 6">CPCC 101365</strain>
    </source>
</reference>
<dbReference type="Proteomes" id="UP001431235">
    <property type="component" value="Unassembled WGS sequence"/>
</dbReference>
<evidence type="ECO:0000313" key="5">
    <source>
        <dbReference type="EMBL" id="MCL7714617.1"/>
    </source>
</evidence>
<feature type="DNA-binding region" description="OmpR/PhoB-type" evidence="3">
    <location>
        <begin position="2"/>
        <end position="100"/>
    </location>
</feature>
<dbReference type="PROSITE" id="PS50005">
    <property type="entry name" value="TPR"/>
    <property type="match status" value="1"/>
</dbReference>
<evidence type="ECO:0000259" key="4">
    <source>
        <dbReference type="PROSITE" id="PS51755"/>
    </source>
</evidence>
<dbReference type="InterPro" id="IPR016032">
    <property type="entry name" value="Sig_transdc_resp-reg_C-effctor"/>
</dbReference>
<evidence type="ECO:0000256" key="2">
    <source>
        <dbReference type="PROSITE-ProRule" id="PRU00339"/>
    </source>
</evidence>
<dbReference type="InterPro" id="IPR011990">
    <property type="entry name" value="TPR-like_helical_dom_sf"/>
</dbReference>
<dbReference type="Gene3D" id="1.10.10.10">
    <property type="entry name" value="Winged helix-like DNA-binding domain superfamily/Winged helix DNA-binding domain"/>
    <property type="match status" value="1"/>
</dbReference>
<keyword evidence="6" id="KW-1185">Reference proteome</keyword>
<dbReference type="SUPFAM" id="SSF46894">
    <property type="entry name" value="C-terminal effector domain of the bipartite response regulators"/>
    <property type="match status" value="1"/>
</dbReference>
<dbReference type="EMBL" id="JAIKTS010000002">
    <property type="protein sequence ID" value="MCL7714617.1"/>
    <property type="molecule type" value="Genomic_DNA"/>
</dbReference>
<comment type="caution">
    <text evidence="5">The sequence shown here is derived from an EMBL/GenBank/DDBJ whole genome shotgun (WGS) entry which is preliminary data.</text>
</comment>
<dbReference type="InterPro" id="IPR036388">
    <property type="entry name" value="WH-like_DNA-bd_sf"/>
</dbReference>
<name>A0ABT0SH30_9GAMM</name>
<dbReference type="SUPFAM" id="SSF48452">
    <property type="entry name" value="TPR-like"/>
    <property type="match status" value="2"/>
</dbReference>
<evidence type="ECO:0000256" key="1">
    <source>
        <dbReference type="ARBA" id="ARBA00023125"/>
    </source>
</evidence>
<dbReference type="CDD" id="cd00383">
    <property type="entry name" value="trans_reg_C"/>
    <property type="match status" value="1"/>
</dbReference>
<feature type="domain" description="OmpR/PhoB-type" evidence="4">
    <location>
        <begin position="2"/>
        <end position="100"/>
    </location>
</feature>
<keyword evidence="2" id="KW-0802">TPR repeat</keyword>
<keyword evidence="1 3" id="KW-0238">DNA-binding</keyword>
<dbReference type="RefSeq" id="WP_250063749.1">
    <property type="nucleotide sequence ID" value="NZ_JAIKTS010000002.1"/>
</dbReference>
<organism evidence="5 6">
    <name type="scientific">Stenotrophomonas mori</name>
    <dbReference type="NCBI Taxonomy" id="2871096"/>
    <lineage>
        <taxon>Bacteria</taxon>
        <taxon>Pseudomonadati</taxon>
        <taxon>Pseudomonadota</taxon>
        <taxon>Gammaproteobacteria</taxon>
        <taxon>Lysobacterales</taxon>
        <taxon>Lysobacteraceae</taxon>
        <taxon>Stenotrophomonas</taxon>
    </lineage>
</organism>